<dbReference type="EMBL" id="SSTE01019703">
    <property type="protein sequence ID" value="KAA0036288.1"/>
    <property type="molecule type" value="Genomic_DNA"/>
</dbReference>
<dbReference type="AlphaFoldDB" id="A0A5A7T0D0"/>
<gene>
    <name evidence="3" type="ORF">E5676_scaffold255G002700</name>
    <name evidence="2" type="ORF">E6C27_scaffold18G00870</name>
</gene>
<name>A0A5A7T0D0_CUCMM</name>
<accession>A0A5A7T0D0</accession>
<comment type="caution">
    <text evidence="2">The sequence shown here is derived from an EMBL/GenBank/DDBJ whole genome shotgun (WGS) entry which is preliminary data.</text>
</comment>
<evidence type="ECO:0000313" key="4">
    <source>
        <dbReference type="Proteomes" id="UP000321393"/>
    </source>
</evidence>
<evidence type="ECO:0000313" key="3">
    <source>
        <dbReference type="EMBL" id="TYK12682.1"/>
    </source>
</evidence>
<proteinExistence type="predicted"/>
<dbReference type="OrthoDB" id="1907176at2759"/>
<sequence length="368" mass="40620">MREDNIDGVLGHNRPALANLTNRPLKRKLSSILSNSGAKPRDGCGKTVDGEDEDARFPKHVSLRLQGAEYVKENCKRSSGEQCYSMALSRFSKEQQESDCSPASSEADTALSDIPKESVQCNLSIDEPHLVNEGEHRITDSEALGVPCLPTSVIPTCSEDHKKECPGIMLNNDNNEEVDPVLSNDEKDIGVGIIGSSNHDSSEWSRMPISEGSKSLGLDRCSGLKTNNCANADMYDDLLKTCSCSFCLKASYIWSDLHYQDIKGRISALKKSQKDASILAQKSSKEKETYHGQGNSSSSKLELDLCGQWMSLFRHMEDTFAHEGNQLPAVVILVSLGLQQNSFVTLKDLREECKMNLEMLNAMPMEKH</sequence>
<evidence type="ECO:0000313" key="2">
    <source>
        <dbReference type="EMBL" id="KAA0036288.1"/>
    </source>
</evidence>
<dbReference type="STRING" id="1194695.A0A5A7T0D0"/>
<dbReference type="Proteomes" id="UP000321393">
    <property type="component" value="Unassembled WGS sequence"/>
</dbReference>
<dbReference type="PANTHER" id="PTHR33924:SF1">
    <property type="entry name" value="DNA-DIRECTED RNA POLYMERASE SUBUNIT BETA"/>
    <property type="match status" value="1"/>
</dbReference>
<reference evidence="4 5" key="1">
    <citation type="submission" date="2019-08" db="EMBL/GenBank/DDBJ databases">
        <title>Draft genome sequences of two oriental melons (Cucumis melo L. var makuwa).</title>
        <authorList>
            <person name="Kwon S.-Y."/>
        </authorList>
    </citation>
    <scope>NUCLEOTIDE SEQUENCE [LARGE SCALE GENOMIC DNA]</scope>
    <source>
        <strain evidence="5">cv. Chang Bougi</strain>
        <strain evidence="4">cv. SW 3</strain>
        <tissue evidence="2">Leaf</tissue>
    </source>
</reference>
<evidence type="ECO:0000313" key="5">
    <source>
        <dbReference type="Proteomes" id="UP000321947"/>
    </source>
</evidence>
<dbReference type="PANTHER" id="PTHR33924">
    <property type="entry name" value="CATION-TRANSPORTING ATPASE"/>
    <property type="match status" value="1"/>
</dbReference>
<organism evidence="2 4">
    <name type="scientific">Cucumis melo var. makuwa</name>
    <name type="common">Oriental melon</name>
    <dbReference type="NCBI Taxonomy" id="1194695"/>
    <lineage>
        <taxon>Eukaryota</taxon>
        <taxon>Viridiplantae</taxon>
        <taxon>Streptophyta</taxon>
        <taxon>Embryophyta</taxon>
        <taxon>Tracheophyta</taxon>
        <taxon>Spermatophyta</taxon>
        <taxon>Magnoliopsida</taxon>
        <taxon>eudicotyledons</taxon>
        <taxon>Gunneridae</taxon>
        <taxon>Pentapetalae</taxon>
        <taxon>rosids</taxon>
        <taxon>fabids</taxon>
        <taxon>Cucurbitales</taxon>
        <taxon>Cucurbitaceae</taxon>
        <taxon>Benincaseae</taxon>
        <taxon>Cucumis</taxon>
    </lineage>
</organism>
<evidence type="ECO:0000256" key="1">
    <source>
        <dbReference type="SAM" id="MobiDB-lite"/>
    </source>
</evidence>
<feature type="region of interest" description="Disordered" evidence="1">
    <location>
        <begin position="281"/>
        <end position="300"/>
    </location>
</feature>
<protein>
    <submittedName>
        <fullName evidence="2 3">Tether containing UBX domain for GLUT4</fullName>
    </submittedName>
</protein>
<dbReference type="EMBL" id="SSTD01010113">
    <property type="protein sequence ID" value="TYK12682.1"/>
    <property type="molecule type" value="Genomic_DNA"/>
</dbReference>
<dbReference type="Proteomes" id="UP000321947">
    <property type="component" value="Unassembled WGS sequence"/>
</dbReference>
<feature type="region of interest" description="Disordered" evidence="1">
    <location>
        <begin position="31"/>
        <end position="55"/>
    </location>
</feature>